<dbReference type="AlphaFoldDB" id="G7JDA8"/>
<dbReference type="EnsemblPlants" id="AES86422">
    <property type="protein sequence ID" value="AES86422"/>
    <property type="gene ID" value="MTR_4g006790"/>
</dbReference>
<accession>G7JDA8</accession>
<keyword evidence="3" id="KW-1185">Reference proteome</keyword>
<reference evidence="1 3" key="1">
    <citation type="journal article" date="2011" name="Nature">
        <title>The Medicago genome provides insight into the evolution of rhizobial symbioses.</title>
        <authorList>
            <person name="Young N.D."/>
            <person name="Debelle F."/>
            <person name="Oldroyd G.E."/>
            <person name="Geurts R."/>
            <person name="Cannon S.B."/>
            <person name="Udvardi M.K."/>
            <person name="Benedito V.A."/>
            <person name="Mayer K.F."/>
            <person name="Gouzy J."/>
            <person name="Schoof H."/>
            <person name="Van de Peer Y."/>
            <person name="Proost S."/>
            <person name="Cook D.R."/>
            <person name="Meyers B.C."/>
            <person name="Spannagl M."/>
            <person name="Cheung F."/>
            <person name="De Mita S."/>
            <person name="Krishnakumar V."/>
            <person name="Gundlach H."/>
            <person name="Zhou S."/>
            <person name="Mudge J."/>
            <person name="Bharti A.K."/>
            <person name="Murray J.D."/>
            <person name="Naoumkina M.A."/>
            <person name="Rosen B."/>
            <person name="Silverstein K.A."/>
            <person name="Tang H."/>
            <person name="Rombauts S."/>
            <person name="Zhao P.X."/>
            <person name="Zhou P."/>
            <person name="Barbe V."/>
            <person name="Bardou P."/>
            <person name="Bechner M."/>
            <person name="Bellec A."/>
            <person name="Berger A."/>
            <person name="Berges H."/>
            <person name="Bidwell S."/>
            <person name="Bisseling T."/>
            <person name="Choisne N."/>
            <person name="Couloux A."/>
            <person name="Denny R."/>
            <person name="Deshpande S."/>
            <person name="Dai X."/>
            <person name="Doyle J.J."/>
            <person name="Dudez A.M."/>
            <person name="Farmer A.D."/>
            <person name="Fouteau S."/>
            <person name="Franken C."/>
            <person name="Gibelin C."/>
            <person name="Gish J."/>
            <person name="Goldstein S."/>
            <person name="Gonzalez A.J."/>
            <person name="Green P.J."/>
            <person name="Hallab A."/>
            <person name="Hartog M."/>
            <person name="Hua A."/>
            <person name="Humphray S.J."/>
            <person name="Jeong D.H."/>
            <person name="Jing Y."/>
            <person name="Jocker A."/>
            <person name="Kenton S.M."/>
            <person name="Kim D.J."/>
            <person name="Klee K."/>
            <person name="Lai H."/>
            <person name="Lang C."/>
            <person name="Lin S."/>
            <person name="Macmil S.L."/>
            <person name="Magdelenat G."/>
            <person name="Matthews L."/>
            <person name="McCorrison J."/>
            <person name="Monaghan E.L."/>
            <person name="Mun J.H."/>
            <person name="Najar F.Z."/>
            <person name="Nicholson C."/>
            <person name="Noirot C."/>
            <person name="O'Bleness M."/>
            <person name="Paule C.R."/>
            <person name="Poulain J."/>
            <person name="Prion F."/>
            <person name="Qin B."/>
            <person name="Qu C."/>
            <person name="Retzel E.F."/>
            <person name="Riddle C."/>
            <person name="Sallet E."/>
            <person name="Samain S."/>
            <person name="Samson N."/>
            <person name="Sanders I."/>
            <person name="Saurat O."/>
            <person name="Scarpelli C."/>
            <person name="Schiex T."/>
            <person name="Segurens B."/>
            <person name="Severin A.J."/>
            <person name="Sherrier D.J."/>
            <person name="Shi R."/>
            <person name="Sims S."/>
            <person name="Singer S.R."/>
            <person name="Sinharoy S."/>
            <person name="Sterck L."/>
            <person name="Viollet A."/>
            <person name="Wang B.B."/>
            <person name="Wang K."/>
            <person name="Wang M."/>
            <person name="Wang X."/>
            <person name="Warfsmann J."/>
            <person name="Weissenbach J."/>
            <person name="White D.D."/>
            <person name="White J.D."/>
            <person name="Wiley G.B."/>
            <person name="Wincker P."/>
            <person name="Xing Y."/>
            <person name="Yang L."/>
            <person name="Yao Z."/>
            <person name="Ying F."/>
            <person name="Zhai J."/>
            <person name="Zhou L."/>
            <person name="Zuber A."/>
            <person name="Denarie J."/>
            <person name="Dixon R.A."/>
            <person name="May G.D."/>
            <person name="Schwartz D.C."/>
            <person name="Rogers J."/>
            <person name="Quetier F."/>
            <person name="Town C.D."/>
            <person name="Roe B.A."/>
        </authorList>
    </citation>
    <scope>NUCLEOTIDE SEQUENCE [LARGE SCALE GENOMIC DNA]</scope>
    <source>
        <strain evidence="1">A17</strain>
        <strain evidence="2 3">cv. Jemalong A17</strain>
    </source>
</reference>
<name>G7JDA8_MEDTR</name>
<sequence>MPYPSFYLYVEKLIARFVEPTGSFSALPIITAFNCSILRAECHREEVVYNKEATLVINSRKLTKFWEAVEKLSYRANKIGTSRSKYDGQNGTPVLESILQPRTSKVGHCSRSYITTTTKPYSTKRGLKSFLLARVFAINCSDVTLLALTLAPMSFSGKVTATQLLRLDSSDVALLLALELLLILTTTAPTQFLRRCSLARVRTCFDVVFRLGDGVTQLLRLNCSDSIRSRPDFTGIYPFSPRPDFTGIYPFSLLRLASTNFTLAFSGNKVKQGEALVCKTILHSFMVFVYRTMLY</sequence>
<dbReference type="PaxDb" id="3880-AES86422"/>
<dbReference type="Proteomes" id="UP000002051">
    <property type="component" value="Chromosome 4"/>
</dbReference>
<proteinExistence type="predicted"/>
<dbReference type="EMBL" id="CM001220">
    <property type="protein sequence ID" value="AES86422.1"/>
    <property type="molecule type" value="Genomic_DNA"/>
</dbReference>
<gene>
    <name evidence="1" type="ordered locus">MTR_4g006790</name>
</gene>
<protein>
    <submittedName>
        <fullName evidence="1 2">Uncharacterized protein</fullName>
    </submittedName>
</protein>
<reference evidence="1 3" key="2">
    <citation type="journal article" date="2014" name="BMC Genomics">
        <title>An improved genome release (version Mt4.0) for the model legume Medicago truncatula.</title>
        <authorList>
            <person name="Tang H."/>
            <person name="Krishnakumar V."/>
            <person name="Bidwell S."/>
            <person name="Rosen B."/>
            <person name="Chan A."/>
            <person name="Zhou S."/>
            <person name="Gentzbittel L."/>
            <person name="Childs K.L."/>
            <person name="Yandell M."/>
            <person name="Gundlach H."/>
            <person name="Mayer K.F."/>
            <person name="Schwartz D.C."/>
            <person name="Town C.D."/>
        </authorList>
    </citation>
    <scope>GENOME REANNOTATION</scope>
    <source>
        <strain evidence="2 3">cv. Jemalong A17</strain>
    </source>
</reference>
<evidence type="ECO:0000313" key="2">
    <source>
        <dbReference type="EnsemblPlants" id="AES86422"/>
    </source>
</evidence>
<dbReference type="HOGENOM" id="CLU_944503_0_0_1"/>
<organism evidence="1 3">
    <name type="scientific">Medicago truncatula</name>
    <name type="common">Barrel medic</name>
    <name type="synonym">Medicago tribuloides</name>
    <dbReference type="NCBI Taxonomy" id="3880"/>
    <lineage>
        <taxon>Eukaryota</taxon>
        <taxon>Viridiplantae</taxon>
        <taxon>Streptophyta</taxon>
        <taxon>Embryophyta</taxon>
        <taxon>Tracheophyta</taxon>
        <taxon>Spermatophyta</taxon>
        <taxon>Magnoliopsida</taxon>
        <taxon>eudicotyledons</taxon>
        <taxon>Gunneridae</taxon>
        <taxon>Pentapetalae</taxon>
        <taxon>rosids</taxon>
        <taxon>fabids</taxon>
        <taxon>Fabales</taxon>
        <taxon>Fabaceae</taxon>
        <taxon>Papilionoideae</taxon>
        <taxon>50 kb inversion clade</taxon>
        <taxon>NPAAA clade</taxon>
        <taxon>Hologalegina</taxon>
        <taxon>IRL clade</taxon>
        <taxon>Trifolieae</taxon>
        <taxon>Medicago</taxon>
    </lineage>
</organism>
<evidence type="ECO:0000313" key="3">
    <source>
        <dbReference type="Proteomes" id="UP000002051"/>
    </source>
</evidence>
<reference evidence="2" key="3">
    <citation type="submission" date="2015-04" db="UniProtKB">
        <authorList>
            <consortium name="EnsemblPlants"/>
        </authorList>
    </citation>
    <scope>IDENTIFICATION</scope>
    <source>
        <strain evidence="2">cv. Jemalong A17</strain>
    </source>
</reference>
<evidence type="ECO:0000313" key="1">
    <source>
        <dbReference type="EMBL" id="AES86422.1"/>
    </source>
</evidence>